<comment type="caution">
    <text evidence="1">The sequence shown here is derived from an EMBL/GenBank/DDBJ whole genome shotgun (WGS) entry which is preliminary data.</text>
</comment>
<evidence type="ECO:0000313" key="1">
    <source>
        <dbReference type="EMBL" id="MCC5602906.1"/>
    </source>
</evidence>
<protein>
    <submittedName>
        <fullName evidence="1">BrnT family toxin</fullName>
    </submittedName>
</protein>
<dbReference type="Pfam" id="PF04365">
    <property type="entry name" value="BrnT_toxin"/>
    <property type="match status" value="1"/>
</dbReference>
<dbReference type="InterPro" id="IPR007460">
    <property type="entry name" value="BrnT_toxin"/>
</dbReference>
<reference evidence="1 2" key="1">
    <citation type="journal article" date="2021" name="Microorganisms">
        <title>Genome Evolution of Filamentous Cyanobacterium Nostoc Species: From Facultative Symbiosis to Free Living.</title>
        <authorList>
            <person name="Huo D."/>
            <person name="Li H."/>
            <person name="Cai F."/>
            <person name="Guo X."/>
            <person name="Qiao Z."/>
            <person name="Wang W."/>
            <person name="Yu G."/>
            <person name="Li R."/>
        </authorList>
    </citation>
    <scope>NUCLEOTIDE SEQUENCE [LARGE SCALE GENOMIC DNA]</scope>
    <source>
        <strain evidence="1 2">CHAB 5714</strain>
    </source>
</reference>
<keyword evidence="2" id="KW-1185">Reference proteome</keyword>
<organism evidence="1 2">
    <name type="scientific">Nostoc favosum CHAB5714</name>
    <dbReference type="NCBI Taxonomy" id="2780399"/>
    <lineage>
        <taxon>Bacteria</taxon>
        <taxon>Bacillati</taxon>
        <taxon>Cyanobacteriota</taxon>
        <taxon>Cyanophyceae</taxon>
        <taxon>Nostocales</taxon>
        <taxon>Nostocaceae</taxon>
        <taxon>Nostoc</taxon>
        <taxon>Nostoc favosum</taxon>
    </lineage>
</organism>
<gene>
    <name evidence="1" type="ORF">LC586_27865</name>
</gene>
<dbReference type="InterPro" id="IPR038573">
    <property type="entry name" value="BrnT_sf"/>
</dbReference>
<dbReference type="Proteomes" id="UP001199525">
    <property type="component" value="Unassembled WGS sequence"/>
</dbReference>
<evidence type="ECO:0000313" key="2">
    <source>
        <dbReference type="Proteomes" id="UP001199525"/>
    </source>
</evidence>
<proteinExistence type="predicted"/>
<dbReference type="RefSeq" id="WP_309143406.1">
    <property type="nucleotide sequence ID" value="NZ_JAIVFQ010000061.1"/>
</dbReference>
<accession>A0ABS8IG84</accession>
<sequence length="73" mass="8683">MFNTEVLIAPDIKHSSEEVRYFAIGVSNQKRLILVVFTFRVKGEETFIRPISARYMHQKEISKYEKDFPNFNK</sequence>
<dbReference type="Gene3D" id="3.10.450.530">
    <property type="entry name" value="Ribonuclease toxin, BrnT, of type II toxin-antitoxin system"/>
    <property type="match status" value="1"/>
</dbReference>
<dbReference type="EMBL" id="JAIVFQ010000061">
    <property type="protein sequence ID" value="MCC5602906.1"/>
    <property type="molecule type" value="Genomic_DNA"/>
</dbReference>
<name>A0ABS8IG84_9NOSO</name>